<keyword evidence="1" id="KW-0812">Transmembrane</keyword>
<dbReference type="Proteomes" id="UP000693970">
    <property type="component" value="Unassembled WGS sequence"/>
</dbReference>
<keyword evidence="1" id="KW-0472">Membrane</keyword>
<keyword evidence="2" id="KW-0436">Ligase</keyword>
<dbReference type="OrthoDB" id="41815at2759"/>
<name>A0A9K3PZ00_9STRA</name>
<dbReference type="AlphaFoldDB" id="A0A9K3PZ00"/>
<comment type="caution">
    <text evidence="2">The sequence shown here is derived from an EMBL/GenBank/DDBJ whole genome shotgun (WGS) entry which is preliminary data.</text>
</comment>
<sequence length="665" mass="76471">MREFKERIFYTMVFQPGMNTPSSFEDGGTTNNMNKTKVVKLEVTFSQANPGSGIAYENDEDDDSSFIQNIELCHLANWTVQKCTAVLGNDPTSIGAEKLSTNNGSNDKTDCKLWLVLSLTHFVIFTIALWMGSQNCSIEVAVLERTLPLSKKARLAPATSLVRIQDPLPSYSEEWQPVPLEYAKTFYADTMKQSHPFLRALHHQGFVRVSDFENAHIVYSHHNNPDWATQLYEWQRFNYIPDQEHWKNSYKFHYHYKQWEQQTGIKPASVYIPETYLLTHFDKANAKMPGSKDFDGNAFSGGPSKYDYNTHLVKQDITDFQRKLRLDNPNTRIESKNSDAKQQERLLPETFWLVKTDDRSADHQFFAQVSDHNLLKDLMNDMMKDLLDQGLADLQSDSSNGGDGMATGMPQGNAIGSIPGTSRHMSRSFLQKYICDRLVIDATNSFTIRVYWAVVSLEPLIVMYHDGYITGRRMETSTFSWNRTHIKTGRKWDTRPSFFQMSFSEFEKSLDRSISQSFPAGSPTQHVRSQMKEALADMIQVFQTKSFKLPDGVYLTAENAYSLFCADFILDESLDVWLVSTPKGVCNLDEDHYFRIDLHASMFQGMISMLEEVWEKQENEEMVLPLKRQGNWEIVYGDGLRFQYNGYDPVNRTLPKENDFCLGLQ</sequence>
<evidence type="ECO:0000256" key="1">
    <source>
        <dbReference type="SAM" id="Phobius"/>
    </source>
</evidence>
<protein>
    <submittedName>
        <fullName evidence="2">Tubulin-tyrosine ligase family protein</fullName>
    </submittedName>
</protein>
<dbReference type="EMBL" id="JAGRRH010000011">
    <property type="protein sequence ID" value="KAG7362324.1"/>
    <property type="molecule type" value="Genomic_DNA"/>
</dbReference>
<keyword evidence="1" id="KW-1133">Transmembrane helix</keyword>
<dbReference type="GO" id="GO:0016874">
    <property type="term" value="F:ligase activity"/>
    <property type="evidence" value="ECO:0007669"/>
    <property type="project" value="UniProtKB-KW"/>
</dbReference>
<evidence type="ECO:0000313" key="2">
    <source>
        <dbReference type="EMBL" id="KAG7362324.1"/>
    </source>
</evidence>
<keyword evidence="3" id="KW-1185">Reference proteome</keyword>
<organism evidence="2 3">
    <name type="scientific">Nitzschia inconspicua</name>
    <dbReference type="NCBI Taxonomy" id="303405"/>
    <lineage>
        <taxon>Eukaryota</taxon>
        <taxon>Sar</taxon>
        <taxon>Stramenopiles</taxon>
        <taxon>Ochrophyta</taxon>
        <taxon>Bacillariophyta</taxon>
        <taxon>Bacillariophyceae</taxon>
        <taxon>Bacillariophycidae</taxon>
        <taxon>Bacillariales</taxon>
        <taxon>Bacillariaceae</taxon>
        <taxon>Nitzschia</taxon>
    </lineage>
</organism>
<gene>
    <name evidence="2" type="ORF">IV203_025208</name>
</gene>
<reference evidence="2" key="2">
    <citation type="submission" date="2021-04" db="EMBL/GenBank/DDBJ databases">
        <authorList>
            <person name="Podell S."/>
        </authorList>
    </citation>
    <scope>NUCLEOTIDE SEQUENCE</scope>
    <source>
        <strain evidence="2">Hildebrandi</strain>
    </source>
</reference>
<reference evidence="2" key="1">
    <citation type="journal article" date="2021" name="Sci. Rep.">
        <title>Diploid genomic architecture of Nitzschia inconspicua, an elite biomass production diatom.</title>
        <authorList>
            <person name="Oliver A."/>
            <person name="Podell S."/>
            <person name="Pinowska A."/>
            <person name="Traller J.C."/>
            <person name="Smith S.R."/>
            <person name="McClure R."/>
            <person name="Beliaev A."/>
            <person name="Bohutskyi P."/>
            <person name="Hill E.A."/>
            <person name="Rabines A."/>
            <person name="Zheng H."/>
            <person name="Allen L.Z."/>
            <person name="Kuo A."/>
            <person name="Grigoriev I.V."/>
            <person name="Allen A.E."/>
            <person name="Hazlebeck D."/>
            <person name="Allen E.E."/>
        </authorList>
    </citation>
    <scope>NUCLEOTIDE SEQUENCE</scope>
    <source>
        <strain evidence="2">Hildebrandi</strain>
    </source>
</reference>
<evidence type="ECO:0000313" key="3">
    <source>
        <dbReference type="Proteomes" id="UP000693970"/>
    </source>
</evidence>
<dbReference type="Pfam" id="PF03133">
    <property type="entry name" value="TTL"/>
    <property type="match status" value="1"/>
</dbReference>
<proteinExistence type="predicted"/>
<feature type="transmembrane region" description="Helical" evidence="1">
    <location>
        <begin position="113"/>
        <end position="132"/>
    </location>
</feature>
<dbReference type="InterPro" id="IPR004344">
    <property type="entry name" value="TTL/TTLL_fam"/>
</dbReference>
<accession>A0A9K3PZ00</accession>